<dbReference type="KEGG" id="pmj:P9211_00581"/>
<dbReference type="InterPro" id="IPR003439">
    <property type="entry name" value="ABC_transporter-like_ATP-bd"/>
</dbReference>
<dbReference type="SUPFAM" id="SSF90123">
    <property type="entry name" value="ABC transporter transmembrane region"/>
    <property type="match status" value="1"/>
</dbReference>
<feature type="transmembrane region" description="Helical" evidence="7">
    <location>
        <begin position="30"/>
        <end position="58"/>
    </location>
</feature>
<protein>
    <submittedName>
        <fullName evidence="10">ABC-type bacteriocin/lantibiotic exporter, contain an N-terminal double-glycine peptidase domain</fullName>
    </submittedName>
</protein>
<dbReference type="STRING" id="93059.P9211_00581"/>
<dbReference type="PROSITE" id="PS50893">
    <property type="entry name" value="ABC_TRANSPORTER_2"/>
    <property type="match status" value="1"/>
</dbReference>
<gene>
    <name evidence="10" type="ordered locus">P9211_00581</name>
</gene>
<keyword evidence="6 7" id="KW-0472">Membrane</keyword>
<feature type="transmembrane region" description="Helical" evidence="7">
    <location>
        <begin position="152"/>
        <end position="177"/>
    </location>
</feature>
<keyword evidence="5 7" id="KW-1133">Transmembrane helix</keyword>
<dbReference type="PANTHER" id="PTHR24221">
    <property type="entry name" value="ATP-BINDING CASSETTE SUB-FAMILY B"/>
    <property type="match status" value="1"/>
</dbReference>
<dbReference type="RefSeq" id="WP_012194614.1">
    <property type="nucleotide sequence ID" value="NC_009976.1"/>
</dbReference>
<evidence type="ECO:0000313" key="10">
    <source>
        <dbReference type="EMBL" id="ABX07989.1"/>
    </source>
</evidence>
<evidence type="ECO:0000259" key="9">
    <source>
        <dbReference type="PROSITE" id="PS50929"/>
    </source>
</evidence>
<evidence type="ECO:0000256" key="5">
    <source>
        <dbReference type="ARBA" id="ARBA00022989"/>
    </source>
</evidence>
<evidence type="ECO:0000256" key="7">
    <source>
        <dbReference type="SAM" id="Phobius"/>
    </source>
</evidence>
<evidence type="ECO:0000256" key="1">
    <source>
        <dbReference type="ARBA" id="ARBA00004651"/>
    </source>
</evidence>
<dbReference type="HOGENOM" id="CLU_000604_84_3_3"/>
<dbReference type="Gene3D" id="1.20.1560.10">
    <property type="entry name" value="ABC transporter type 1, transmembrane domain"/>
    <property type="match status" value="1"/>
</dbReference>
<keyword evidence="3" id="KW-0547">Nucleotide-binding</keyword>
<dbReference type="PANTHER" id="PTHR24221:SF654">
    <property type="entry name" value="ATP-BINDING CASSETTE SUB-FAMILY B MEMBER 6"/>
    <property type="match status" value="1"/>
</dbReference>
<evidence type="ECO:0000256" key="3">
    <source>
        <dbReference type="ARBA" id="ARBA00022741"/>
    </source>
</evidence>
<comment type="subcellular location">
    <subcellularLocation>
        <location evidence="1">Cell membrane</location>
        <topology evidence="1">Multi-pass membrane protein</topology>
    </subcellularLocation>
</comment>
<dbReference type="InterPro" id="IPR039421">
    <property type="entry name" value="Type_1_exporter"/>
</dbReference>
<feature type="transmembrane region" description="Helical" evidence="7">
    <location>
        <begin position="183"/>
        <end position="204"/>
    </location>
</feature>
<dbReference type="GO" id="GO:0016887">
    <property type="term" value="F:ATP hydrolysis activity"/>
    <property type="evidence" value="ECO:0007669"/>
    <property type="project" value="InterPro"/>
</dbReference>
<dbReference type="SUPFAM" id="SSF52540">
    <property type="entry name" value="P-loop containing nucleoside triphosphate hydrolases"/>
    <property type="match status" value="1"/>
</dbReference>
<evidence type="ECO:0000256" key="4">
    <source>
        <dbReference type="ARBA" id="ARBA00022840"/>
    </source>
</evidence>
<evidence type="ECO:0000313" key="11">
    <source>
        <dbReference type="Proteomes" id="UP000000788"/>
    </source>
</evidence>
<organism evidence="10 11">
    <name type="scientific">Prochlorococcus marinus (strain MIT 9211)</name>
    <dbReference type="NCBI Taxonomy" id="93059"/>
    <lineage>
        <taxon>Bacteria</taxon>
        <taxon>Bacillati</taxon>
        <taxon>Cyanobacteriota</taxon>
        <taxon>Cyanophyceae</taxon>
        <taxon>Synechococcales</taxon>
        <taxon>Prochlorococcaceae</taxon>
        <taxon>Prochlorococcus</taxon>
    </lineage>
</organism>
<proteinExistence type="predicted"/>
<feature type="domain" description="ABC transporter" evidence="8">
    <location>
        <begin position="366"/>
        <end position="603"/>
    </location>
</feature>
<dbReference type="Pfam" id="PF00005">
    <property type="entry name" value="ABC_tran"/>
    <property type="match status" value="1"/>
</dbReference>
<feature type="transmembrane region" description="Helical" evidence="7">
    <location>
        <begin position="78"/>
        <end position="99"/>
    </location>
</feature>
<accession>A9B9F2</accession>
<dbReference type="InterPro" id="IPR017871">
    <property type="entry name" value="ABC_transporter-like_CS"/>
</dbReference>
<name>A9B9F2_PROM4</name>
<dbReference type="SMART" id="SM00382">
    <property type="entry name" value="AAA"/>
    <property type="match status" value="1"/>
</dbReference>
<feature type="domain" description="ABC transmembrane type-1" evidence="9">
    <location>
        <begin position="33"/>
        <end position="328"/>
    </location>
</feature>
<dbReference type="eggNOG" id="COG1132">
    <property type="taxonomic scope" value="Bacteria"/>
</dbReference>
<dbReference type="GO" id="GO:0005524">
    <property type="term" value="F:ATP binding"/>
    <property type="evidence" value="ECO:0007669"/>
    <property type="project" value="UniProtKB-KW"/>
</dbReference>
<dbReference type="InterPro" id="IPR027417">
    <property type="entry name" value="P-loop_NTPase"/>
</dbReference>
<dbReference type="PROSITE" id="PS00211">
    <property type="entry name" value="ABC_TRANSPORTER_1"/>
    <property type="match status" value="1"/>
</dbReference>
<dbReference type="InterPro" id="IPR036640">
    <property type="entry name" value="ABC1_TM_sf"/>
</dbReference>
<dbReference type="InterPro" id="IPR011527">
    <property type="entry name" value="ABC1_TM_dom"/>
</dbReference>
<dbReference type="EMBL" id="CP000878">
    <property type="protein sequence ID" value="ABX07989.1"/>
    <property type="molecule type" value="Genomic_DNA"/>
</dbReference>
<dbReference type="PROSITE" id="PS50929">
    <property type="entry name" value="ABC_TM1F"/>
    <property type="match status" value="1"/>
</dbReference>
<dbReference type="OrthoDB" id="9762790at2"/>
<dbReference type="Proteomes" id="UP000000788">
    <property type="component" value="Chromosome"/>
</dbReference>
<dbReference type="GO" id="GO:0005886">
    <property type="term" value="C:plasma membrane"/>
    <property type="evidence" value="ECO:0007669"/>
    <property type="project" value="UniProtKB-SubCell"/>
</dbReference>
<dbReference type="GO" id="GO:0140359">
    <property type="term" value="F:ABC-type transporter activity"/>
    <property type="evidence" value="ECO:0007669"/>
    <property type="project" value="InterPro"/>
</dbReference>
<evidence type="ECO:0000256" key="2">
    <source>
        <dbReference type="ARBA" id="ARBA00022692"/>
    </source>
</evidence>
<reference evidence="10 11" key="1">
    <citation type="journal article" date="2007" name="PLoS Genet.">
        <title>Patterns and implications of gene gain and loss in the evolution of Prochlorococcus.</title>
        <authorList>
            <person name="Kettler G.C."/>
            <person name="Martiny A.C."/>
            <person name="Huang K."/>
            <person name="Zucker J."/>
            <person name="Coleman M.L."/>
            <person name="Rodrigue S."/>
            <person name="Chen F."/>
            <person name="Lapidus A."/>
            <person name="Ferriera S."/>
            <person name="Johnson J."/>
            <person name="Steglich C."/>
            <person name="Church G.M."/>
            <person name="Richardson P."/>
            <person name="Chisholm S.W."/>
        </authorList>
    </citation>
    <scope>NUCLEOTIDE SEQUENCE [LARGE SCALE GENOMIC DNA]</scope>
    <source>
        <strain evidence="11">MIT 9211</strain>
    </source>
</reference>
<evidence type="ECO:0000259" key="8">
    <source>
        <dbReference type="PROSITE" id="PS50893"/>
    </source>
</evidence>
<dbReference type="InterPro" id="IPR003593">
    <property type="entry name" value="AAA+_ATPase"/>
</dbReference>
<sequence>MAIASSKTYRLLVSLFQALPKRRRRSLLRLFPLAITSAISDVIVVTLISRIFTLFAGGANSPSIPFGNAIANNQNSKILLLVVIYICMNWVAAFLKLFLRSQQLKTKALIWKDLSSLALKNTLSSPYEFFISQKKSDISTTALVIIERVSNIVVLPLLELSSAIFPIIFISFTVLAITRLASIYIIISMLMCYLFIMIVITPFLRFASSQRINLEKLTNNVFTESMRTIIDVHLTSSENYFEKKYSDSGKKAIPYIWKSQLLPEAPKALLEPFAITLIFSVGLIPILQNDASSKILDILPFLATLALASLKLTPPLQALFRGITSLRSSKPDLEEALKLIQVKKQRLTISSKEVPSPKGMEPKKYIRLNKVNYKYPKSDDLVLKNVSMTIPIGSRIALVGKTGSGKTTTANQLLGLLRPTSGSLQIDGVDVTETEVPAWQACCSYVPQSINLLNSNILENVAYGVNNEEINIDRAWDSLQAAQIADLICQMPEGIYTEIGENGIKLSGGQRQRIAIARAFYRKSKLLILDEATSSLDNNTEAQVMDSIEIIGRRSTIIIIAHRISTVMESDCIYEFENGRIKASGGFDSLRESSTSFREMTNYKQYNESI</sequence>
<keyword evidence="11" id="KW-1185">Reference proteome</keyword>
<dbReference type="Gene3D" id="3.40.50.300">
    <property type="entry name" value="P-loop containing nucleotide triphosphate hydrolases"/>
    <property type="match status" value="1"/>
</dbReference>
<keyword evidence="2 7" id="KW-0812">Transmembrane</keyword>
<keyword evidence="4" id="KW-0067">ATP-binding</keyword>
<evidence type="ECO:0000256" key="6">
    <source>
        <dbReference type="ARBA" id="ARBA00023136"/>
    </source>
</evidence>
<dbReference type="AlphaFoldDB" id="A9B9F2"/>